<proteinExistence type="predicted"/>
<comment type="caution">
    <text evidence="2">The sequence shown here is derived from an EMBL/GenBank/DDBJ whole genome shotgun (WGS) entry which is preliminary data.</text>
</comment>
<dbReference type="InterPro" id="IPR050708">
    <property type="entry name" value="T6SS_VgrG/RHS"/>
</dbReference>
<dbReference type="InterPro" id="IPR022385">
    <property type="entry name" value="Rhs_assc_core"/>
</dbReference>
<protein>
    <recommendedName>
        <fullName evidence="1">Toxin 37-like C-terminal domain-containing protein</fullName>
    </recommendedName>
</protein>
<accession>A0A508AWE1</accession>
<dbReference type="EMBL" id="VICD02000067">
    <property type="protein sequence ID" value="KAB8196148.1"/>
    <property type="molecule type" value="Genomic_DNA"/>
</dbReference>
<dbReference type="Pfam" id="PF15535">
    <property type="entry name" value="Ntox37"/>
    <property type="match status" value="1"/>
</dbReference>
<dbReference type="NCBIfam" id="TIGR03696">
    <property type="entry name" value="Rhs_assc_core"/>
    <property type="match status" value="1"/>
</dbReference>
<evidence type="ECO:0000313" key="2">
    <source>
        <dbReference type="EMBL" id="KAB8196148.1"/>
    </source>
</evidence>
<dbReference type="PRINTS" id="PR00394">
    <property type="entry name" value="RHSPROTEIN"/>
</dbReference>
<reference evidence="2 3" key="1">
    <citation type="submission" date="2019-10" db="EMBL/GenBank/DDBJ databases">
        <title>Lysobacter alkalisoli sp. nov., isolated from saline-alkaline soil.</title>
        <authorList>
            <person name="Sun J.-Q."/>
        </authorList>
    </citation>
    <scope>NUCLEOTIDE SEQUENCE [LARGE SCALE GENOMIC DNA]</scope>
    <source>
        <strain evidence="2 3">KCTC 42381</strain>
    </source>
</reference>
<dbReference type="PANTHER" id="PTHR32305">
    <property type="match status" value="1"/>
</dbReference>
<evidence type="ECO:0000313" key="3">
    <source>
        <dbReference type="Proteomes" id="UP000320431"/>
    </source>
</evidence>
<gene>
    <name evidence="2" type="ORF">FKV24_004845</name>
</gene>
<evidence type="ECO:0000259" key="1">
    <source>
        <dbReference type="Pfam" id="PF15535"/>
    </source>
</evidence>
<sequence length="275" mass="29756">GTPRAVIEPQRDVAVWTWDIASEAFGNSAPNPDPDGDSTAFTLDMRFPGQRYDAASGLNYNYFRDYEAGVGRYSQSDPIGLSGGVSTYSYVLNAPISGIDHNGLETCRVIQYGPFLSEIRCYSDNPPATTYFPAHDPPIGWGGTPPYEGGEWRANTPPYSVSDLSDNIIKTSFPIINAYLHSPIIQLTAELSECLEADAPGMPTAEDGYSPPRKWDGKKIRSPNGRGYGWPDKKGRVWVPTGPGGSAHGGPHWDVQIPGGGYINVYPGGRVRGGR</sequence>
<dbReference type="Gene3D" id="2.180.10.10">
    <property type="entry name" value="RHS repeat-associated core"/>
    <property type="match status" value="1"/>
</dbReference>
<feature type="domain" description="Toxin 37-like C-terminal" evidence="1">
    <location>
        <begin position="198"/>
        <end position="269"/>
    </location>
</feature>
<dbReference type="Proteomes" id="UP000320431">
    <property type="component" value="Unassembled WGS sequence"/>
</dbReference>
<feature type="non-terminal residue" evidence="2">
    <location>
        <position position="1"/>
    </location>
</feature>
<organism evidence="2 3">
    <name type="scientific">Marilutibacter maris</name>
    <dbReference type="NCBI Taxonomy" id="1605891"/>
    <lineage>
        <taxon>Bacteria</taxon>
        <taxon>Pseudomonadati</taxon>
        <taxon>Pseudomonadota</taxon>
        <taxon>Gammaproteobacteria</taxon>
        <taxon>Lysobacterales</taxon>
        <taxon>Lysobacteraceae</taxon>
        <taxon>Marilutibacter</taxon>
    </lineage>
</organism>
<name>A0A508AWE1_9GAMM</name>
<dbReference type="PANTHER" id="PTHR32305:SF15">
    <property type="entry name" value="PROTEIN RHSA-RELATED"/>
    <property type="match status" value="1"/>
</dbReference>
<dbReference type="InterPro" id="IPR029108">
    <property type="entry name" value="Ntox37-like_C"/>
</dbReference>
<dbReference type="AlphaFoldDB" id="A0A508AWE1"/>